<dbReference type="AlphaFoldDB" id="A0A6H9WMG7"/>
<keyword evidence="4 5" id="KW-0472">Membrane</keyword>
<comment type="subcellular location">
    <subcellularLocation>
        <location evidence="1">Membrane</location>
        <topology evidence="1">Multi-pass membrane protein</topology>
    </subcellularLocation>
</comment>
<protein>
    <submittedName>
        <fullName evidence="6">YhgE/Pip domain-containing protein</fullName>
    </submittedName>
</protein>
<dbReference type="PANTHER" id="PTHR43077">
    <property type="entry name" value="TRANSPORT PERMEASE YVFS-RELATED"/>
    <property type="match status" value="1"/>
</dbReference>
<evidence type="ECO:0000313" key="6">
    <source>
        <dbReference type="EMBL" id="KAB1649208.1"/>
    </source>
</evidence>
<dbReference type="Gene3D" id="3.40.1710.10">
    <property type="entry name" value="abc type-2 transporter like domain"/>
    <property type="match status" value="1"/>
</dbReference>
<dbReference type="InterPro" id="IPR011049">
    <property type="entry name" value="Serralysin-like_metalloprot_C"/>
</dbReference>
<dbReference type="SUPFAM" id="SSF101967">
    <property type="entry name" value="Adhesin YadA, collagen-binding domain"/>
    <property type="match status" value="1"/>
</dbReference>
<evidence type="ECO:0000313" key="7">
    <source>
        <dbReference type="Proteomes" id="UP000431744"/>
    </source>
</evidence>
<dbReference type="Proteomes" id="UP000431744">
    <property type="component" value="Unassembled WGS sequence"/>
</dbReference>
<evidence type="ECO:0000256" key="2">
    <source>
        <dbReference type="ARBA" id="ARBA00022692"/>
    </source>
</evidence>
<accession>A0A6H9WMG7</accession>
<sequence>MTGRTGSTDTTTAVSPDERARKRRNILLAIVLPIVLAIAYLAGMSAADARSSAIPALIVNEDEMVEQTAADGSTSQVVAGRLLVSHLMSPENSYGFDWQLADAQTAVDSLARGDAYVVISIPSNFSASVVSLGTDDPQPARLQITTDQAHDYLSAQAASVLADAVVAQFGQSVTEMIAIGLVQGFDATGEGFQDAAHGAGQLASGADQLEDGFTSYTQGQAEITAGLNEAASGAEQLATGTSQYVAGVDAFAVGASEYAAGAGEFASGASQYISGAQALAAGIGPYTQGVGGVTAQLGAANTAASELAASAAAVANATSGLESAAGALSAAESSYQGGVADELASTADNAAALQAMCPQLPEEQQADCHERTGAISSSAGNATALFDSIFAEDLSGASAAVSQTDALTSKAGEVASLVASANGTAQTVNASSADLADGAQGLAENADPLLAGADQLTAGSEQISSGASQLQAAGAEVTSGTSELSAGIGQLAEGQSQLAEANPALADGLLGLVDGASDLETGLQSGAEQAGGFGDSESYADVLAHPVRADVISQHDPRFGGMLAALSVPIAAWLAAFVTMLARRLITPEALESTASTSRLVRQAFLRLGVPVLGATLGVAVIAHIVGAPWGGILGTITLGALLALAVTAMHLLFVSLFGRRGGAIASLVGLGLQLATLRIILPTELRTGWAELLATFAPLSHASAGLQLIYAGGSAGAVVMSYIALLLIALLSGAAAWLIYERKRRTSLDHLVNLRSIGRPLQPSDV</sequence>
<evidence type="ECO:0000256" key="3">
    <source>
        <dbReference type="ARBA" id="ARBA00022989"/>
    </source>
</evidence>
<keyword evidence="3 5" id="KW-1133">Transmembrane helix</keyword>
<feature type="transmembrane region" description="Helical" evidence="5">
    <location>
        <begin position="604"/>
        <end position="626"/>
    </location>
</feature>
<dbReference type="RefSeq" id="WP_158027800.1">
    <property type="nucleotide sequence ID" value="NZ_BMHG01000001.1"/>
</dbReference>
<feature type="transmembrane region" description="Helical" evidence="5">
    <location>
        <begin position="720"/>
        <end position="741"/>
    </location>
</feature>
<dbReference type="NCBIfam" id="TIGR03057">
    <property type="entry name" value="xxxLxxG_by_4"/>
    <property type="match status" value="2"/>
</dbReference>
<organism evidence="6 7">
    <name type="scientific">Pseudoclavibacter endophyticus</name>
    <dbReference type="NCBI Taxonomy" id="1778590"/>
    <lineage>
        <taxon>Bacteria</taxon>
        <taxon>Bacillati</taxon>
        <taxon>Actinomycetota</taxon>
        <taxon>Actinomycetes</taxon>
        <taxon>Micrococcales</taxon>
        <taxon>Microbacteriaceae</taxon>
        <taxon>Pseudoclavibacter</taxon>
    </lineage>
</organism>
<evidence type="ECO:0000256" key="4">
    <source>
        <dbReference type="ARBA" id="ARBA00023136"/>
    </source>
</evidence>
<dbReference type="GO" id="GO:0016020">
    <property type="term" value="C:membrane"/>
    <property type="evidence" value="ECO:0007669"/>
    <property type="project" value="UniProtKB-SubCell"/>
</dbReference>
<dbReference type="EMBL" id="WBJY01000001">
    <property type="protein sequence ID" value="KAB1649208.1"/>
    <property type="molecule type" value="Genomic_DNA"/>
</dbReference>
<feature type="transmembrane region" description="Helical" evidence="5">
    <location>
        <begin position="559"/>
        <end position="583"/>
    </location>
</feature>
<feature type="transmembrane region" description="Helical" evidence="5">
    <location>
        <begin position="662"/>
        <end position="682"/>
    </location>
</feature>
<comment type="caution">
    <text evidence="6">The sequence shown here is derived from an EMBL/GenBank/DDBJ whole genome shotgun (WGS) entry which is preliminary data.</text>
</comment>
<keyword evidence="7" id="KW-1185">Reference proteome</keyword>
<evidence type="ECO:0000256" key="5">
    <source>
        <dbReference type="SAM" id="Phobius"/>
    </source>
</evidence>
<reference evidence="6 7" key="1">
    <citation type="submission" date="2019-09" db="EMBL/GenBank/DDBJ databases">
        <title>Phylogeny of genus Pseudoclavibacter and closely related genus.</title>
        <authorList>
            <person name="Li Y."/>
        </authorList>
    </citation>
    <scope>NUCLEOTIDE SEQUENCE [LARGE SCALE GENOMIC DNA]</scope>
    <source>
        <strain evidence="6 7">EGI 60007</strain>
    </source>
</reference>
<evidence type="ECO:0000256" key="1">
    <source>
        <dbReference type="ARBA" id="ARBA00004141"/>
    </source>
</evidence>
<feature type="transmembrane region" description="Helical" evidence="5">
    <location>
        <begin position="632"/>
        <end position="655"/>
    </location>
</feature>
<name>A0A6H9WMG7_9MICO</name>
<keyword evidence="2 5" id="KW-0812">Transmembrane</keyword>
<dbReference type="OrthoDB" id="9811483at2"/>
<gene>
    <name evidence="6" type="ORF">F8O04_02710</name>
</gene>
<feature type="transmembrane region" description="Helical" evidence="5">
    <location>
        <begin position="26"/>
        <end position="47"/>
    </location>
</feature>
<dbReference type="PANTHER" id="PTHR43077:SF5">
    <property type="entry name" value="PHAGE INFECTION PROTEIN"/>
    <property type="match status" value="1"/>
</dbReference>
<dbReference type="InterPro" id="IPR023908">
    <property type="entry name" value="xxxLxxG_rpt"/>
</dbReference>
<proteinExistence type="predicted"/>
<dbReference type="InterPro" id="IPR051328">
    <property type="entry name" value="T7SS_ABC-Transporter"/>
</dbReference>
<dbReference type="Gene3D" id="1.10.287.950">
    <property type="entry name" value="Methyl-accepting chemotaxis protein"/>
    <property type="match status" value="1"/>
</dbReference>